<protein>
    <recommendedName>
        <fullName evidence="3">PARP catalytic domain-containing protein</fullName>
    </recommendedName>
</protein>
<gene>
    <name evidence="1" type="ORF">FRACYDRAFT_235548</name>
</gene>
<evidence type="ECO:0000313" key="1">
    <source>
        <dbReference type="EMBL" id="OEU19491.1"/>
    </source>
</evidence>
<dbReference type="AlphaFoldDB" id="A0A1E7FMV0"/>
<dbReference type="SUPFAM" id="SSF56399">
    <property type="entry name" value="ADP-ribosylation"/>
    <property type="match status" value="1"/>
</dbReference>
<sequence length="120" mass="13431">MQIPARPPYLSFVGGGEVEGKNKWTMGIMFHGTHYDSVGPICRDGFGGGYFTSSFHYAKNRSQYKQRVTKSKEIDGHVLAMAVLVPEADRHELGHTDKQVPCPESDYTIPLFLVTVRDNN</sequence>
<reference evidence="1 2" key="1">
    <citation type="submission" date="2016-09" db="EMBL/GenBank/DDBJ databases">
        <title>Extensive genetic diversity and differential bi-allelic expression allows diatom success in the polar Southern Ocean.</title>
        <authorList>
            <consortium name="DOE Joint Genome Institute"/>
            <person name="Mock T."/>
            <person name="Otillar R.P."/>
            <person name="Strauss J."/>
            <person name="Dupont C."/>
            <person name="Frickenhaus S."/>
            <person name="Maumus F."/>
            <person name="Mcmullan M."/>
            <person name="Sanges R."/>
            <person name="Schmutz J."/>
            <person name="Toseland A."/>
            <person name="Valas R."/>
            <person name="Veluchamy A."/>
            <person name="Ward B.J."/>
            <person name="Allen A."/>
            <person name="Barry K."/>
            <person name="Falciatore A."/>
            <person name="Ferrante M."/>
            <person name="Fortunato A.E."/>
            <person name="Gloeckner G."/>
            <person name="Gruber A."/>
            <person name="Hipkin R."/>
            <person name="Janech M."/>
            <person name="Kroth P."/>
            <person name="Leese F."/>
            <person name="Lindquist E."/>
            <person name="Lyon B.R."/>
            <person name="Martin J."/>
            <person name="Mayer C."/>
            <person name="Parker M."/>
            <person name="Quesneville H."/>
            <person name="Raymond J."/>
            <person name="Uhlig C."/>
            <person name="Valentin K.U."/>
            <person name="Worden A.Z."/>
            <person name="Armbrust E.V."/>
            <person name="Bowler C."/>
            <person name="Green B."/>
            <person name="Moulton V."/>
            <person name="Van Oosterhout C."/>
            <person name="Grigoriev I."/>
        </authorList>
    </citation>
    <scope>NUCLEOTIDE SEQUENCE [LARGE SCALE GENOMIC DNA]</scope>
    <source>
        <strain evidence="1 2">CCMP1102</strain>
    </source>
</reference>
<evidence type="ECO:0000313" key="2">
    <source>
        <dbReference type="Proteomes" id="UP000095751"/>
    </source>
</evidence>
<dbReference type="KEGG" id="fcy:FRACYDRAFT_235548"/>
<dbReference type="EMBL" id="KV784355">
    <property type="protein sequence ID" value="OEU19491.1"/>
    <property type="molecule type" value="Genomic_DNA"/>
</dbReference>
<dbReference type="InParanoid" id="A0A1E7FMV0"/>
<dbReference type="Proteomes" id="UP000095751">
    <property type="component" value="Unassembled WGS sequence"/>
</dbReference>
<keyword evidence="2" id="KW-1185">Reference proteome</keyword>
<proteinExistence type="predicted"/>
<organism evidence="1 2">
    <name type="scientific">Fragilariopsis cylindrus CCMP1102</name>
    <dbReference type="NCBI Taxonomy" id="635003"/>
    <lineage>
        <taxon>Eukaryota</taxon>
        <taxon>Sar</taxon>
        <taxon>Stramenopiles</taxon>
        <taxon>Ochrophyta</taxon>
        <taxon>Bacillariophyta</taxon>
        <taxon>Bacillariophyceae</taxon>
        <taxon>Bacillariophycidae</taxon>
        <taxon>Bacillariales</taxon>
        <taxon>Bacillariaceae</taxon>
        <taxon>Fragilariopsis</taxon>
    </lineage>
</organism>
<evidence type="ECO:0008006" key="3">
    <source>
        <dbReference type="Google" id="ProtNLM"/>
    </source>
</evidence>
<name>A0A1E7FMV0_9STRA</name>
<accession>A0A1E7FMV0</accession>